<dbReference type="PATRIC" id="fig|762836.4.peg.3204"/>
<organism evidence="3 4">
    <name type="scientific">Duganella phyllosphaerae</name>
    <dbReference type="NCBI Taxonomy" id="762836"/>
    <lineage>
        <taxon>Bacteria</taxon>
        <taxon>Pseudomonadati</taxon>
        <taxon>Pseudomonadota</taxon>
        <taxon>Betaproteobacteria</taxon>
        <taxon>Burkholderiales</taxon>
        <taxon>Oxalobacteraceae</taxon>
        <taxon>Telluria group</taxon>
        <taxon>Duganella</taxon>
    </lineage>
</organism>
<dbReference type="InterPro" id="IPR029062">
    <property type="entry name" value="Class_I_gatase-like"/>
</dbReference>
<keyword evidence="4" id="KW-1185">Reference proteome</keyword>
<dbReference type="InterPro" id="IPR029010">
    <property type="entry name" value="ThuA-like"/>
</dbReference>
<keyword evidence="1" id="KW-0732">Signal</keyword>
<dbReference type="Pfam" id="PF06283">
    <property type="entry name" value="ThuA"/>
    <property type="match status" value="1"/>
</dbReference>
<dbReference type="Gene3D" id="3.40.50.880">
    <property type="match status" value="1"/>
</dbReference>
<feature type="signal peptide" evidence="1">
    <location>
        <begin position="1"/>
        <end position="25"/>
    </location>
</feature>
<evidence type="ECO:0000256" key="1">
    <source>
        <dbReference type="SAM" id="SignalP"/>
    </source>
</evidence>
<accession>A0A1E7WIL4</accession>
<evidence type="ECO:0000313" key="4">
    <source>
        <dbReference type="Proteomes" id="UP000175989"/>
    </source>
</evidence>
<evidence type="ECO:0000313" key="3">
    <source>
        <dbReference type="EMBL" id="OEZ98434.1"/>
    </source>
</evidence>
<dbReference type="RefSeq" id="WP_070249313.1">
    <property type="nucleotide sequence ID" value="NZ_LROM01000091.1"/>
</dbReference>
<dbReference type="EMBL" id="LROM01000091">
    <property type="protein sequence ID" value="OEZ98434.1"/>
    <property type="molecule type" value="Genomic_DNA"/>
</dbReference>
<dbReference type="PANTHER" id="PTHR40469:SF2">
    <property type="entry name" value="GALACTOSE-BINDING DOMAIN-LIKE SUPERFAMILY PROTEIN"/>
    <property type="match status" value="1"/>
</dbReference>
<dbReference type="SUPFAM" id="SSF52317">
    <property type="entry name" value="Class I glutamine amidotransferase-like"/>
    <property type="match status" value="1"/>
</dbReference>
<comment type="caution">
    <text evidence="3">The sequence shown here is derived from an EMBL/GenBank/DDBJ whole genome shotgun (WGS) entry which is preliminary data.</text>
</comment>
<dbReference type="Proteomes" id="UP000175989">
    <property type="component" value="Unassembled WGS sequence"/>
</dbReference>
<name>A0A1E7WIL4_9BURK</name>
<feature type="chain" id="PRO_5009207071" evidence="1">
    <location>
        <begin position="26"/>
        <end position="262"/>
    </location>
</feature>
<gene>
    <name evidence="3" type="ORF">DUPY_31130</name>
</gene>
<evidence type="ECO:0000259" key="2">
    <source>
        <dbReference type="Pfam" id="PF06283"/>
    </source>
</evidence>
<dbReference type="OrthoDB" id="338827at2"/>
<feature type="domain" description="ThuA-like" evidence="2">
    <location>
        <begin position="30"/>
        <end position="254"/>
    </location>
</feature>
<proteinExistence type="predicted"/>
<reference evidence="4" key="1">
    <citation type="journal article" date="2016" name="Front. Microbiol.">
        <title>Molecular Keys to the Janthinobacterium and Duganella spp. Interaction with the Plant Pathogen Fusarium graminearum.</title>
        <authorList>
            <person name="Haack F.S."/>
            <person name="Poehlein A."/>
            <person name="Kroger C."/>
            <person name="Voigt C.A."/>
            <person name="Piepenbring M."/>
            <person name="Bode H.B."/>
            <person name="Daniel R."/>
            <person name="Schafer W."/>
            <person name="Streit W.R."/>
        </authorList>
    </citation>
    <scope>NUCLEOTIDE SEQUENCE [LARGE SCALE GENOMIC DNA]</scope>
    <source>
        <strain evidence="4">T54</strain>
    </source>
</reference>
<dbReference type="PANTHER" id="PTHR40469">
    <property type="entry name" value="SECRETED GLYCOSYL HYDROLASE"/>
    <property type="match status" value="1"/>
</dbReference>
<dbReference type="AlphaFoldDB" id="A0A1E7WIL4"/>
<protein>
    <submittedName>
        <fullName evidence="3">Trehalose utilization</fullName>
    </submittedName>
</protein>
<sequence>MRKILQALMSILAIAALLLAAPSRADNQYKILVFAMPGKYHYEYIPIARDSLEKLGKLHSFEVVYTHRPEMFDGDLKQYATIVFLNTPGEELSEARRKKFEDYMRSGGNAMLVHRSLIIAPNTWPWFEKLIGRRVGNHPMLQTGVAYVVDKKFPATFGIPERWIWSDEWYIFDNPHDIAIHPVLNVDESTYDPTKIWPGQTTQGMGRDHPVAWYHTLEGSQQGGRVFVTALGHNGEMYRDPQYLAHLLGGIYWTATGKGIAP</sequence>